<gene>
    <name evidence="1" type="ORF">APT59_01015</name>
</gene>
<protein>
    <recommendedName>
        <fullName evidence="3">Thermostable hemolysin</fullName>
    </recommendedName>
</protein>
<evidence type="ECO:0008006" key="3">
    <source>
        <dbReference type="Google" id="ProtNLM"/>
    </source>
</evidence>
<dbReference type="Pfam" id="PF12261">
    <property type="entry name" value="T_hemolysin"/>
    <property type="match status" value="1"/>
</dbReference>
<organism evidence="1 2">
    <name type="scientific">Pseudomonas oryzihabitans</name>
    <dbReference type="NCBI Taxonomy" id="47885"/>
    <lineage>
        <taxon>Bacteria</taxon>
        <taxon>Pseudomonadati</taxon>
        <taxon>Pseudomonadota</taxon>
        <taxon>Gammaproteobacteria</taxon>
        <taxon>Pseudomonadales</taxon>
        <taxon>Pseudomonadaceae</taxon>
        <taxon>Pseudomonas</taxon>
    </lineage>
</organism>
<dbReference type="Proteomes" id="UP000064137">
    <property type="component" value="Chromosome"/>
</dbReference>
<accession>A0A0U4WUN7</accession>
<dbReference type="EMBL" id="CP013987">
    <property type="protein sequence ID" value="ALZ82852.1"/>
    <property type="molecule type" value="Genomic_DNA"/>
</dbReference>
<dbReference type="AlphaFoldDB" id="A0A0U4WUN7"/>
<dbReference type="KEGG" id="por:APT59_01015"/>
<proteinExistence type="predicted"/>
<evidence type="ECO:0000313" key="1">
    <source>
        <dbReference type="EMBL" id="ALZ82852.1"/>
    </source>
</evidence>
<dbReference type="RefSeq" id="WP_059313157.1">
    <property type="nucleotide sequence ID" value="NZ_CP013987.1"/>
</dbReference>
<dbReference type="InterPro" id="IPR022050">
    <property type="entry name" value="T_hemolysin"/>
</dbReference>
<sequence length="224" mass="24190">MLDVTWQSPTCFTLADRSGALLASLEPAEAPGRLATEAFIRTRFALEHGAHIAHFLPLLLSLRDAAGALQAAAGIRLALDQPLFLERYLPRPVEHHLATALGQPIDRTEVVEVGNLATLCAGQARLLIIVTTWLLARSGLRWVTFTGATRLINSFHRLGLAPQVLGAADPACLGAERESWSSYYANAPQVCAGDIRQGYHQLLQAGIFVRLGLPTLGEEDCHVA</sequence>
<dbReference type="OrthoDB" id="7432757at2"/>
<name>A0A0U4WUN7_9PSED</name>
<reference evidence="1 2" key="1">
    <citation type="submission" date="2016-01" db="EMBL/GenBank/DDBJ databases">
        <title>Annotation of Pseudomonas oryzihabitans USDA-ARS-USMARC-56511.</title>
        <authorList>
            <person name="Harhay G.P."/>
            <person name="Harhay D.M."/>
            <person name="Smith T.P.L."/>
            <person name="Bono J.L."/>
            <person name="Heaton M.P."/>
            <person name="Clawson M.L."/>
            <person name="Chitko-Mckown C.G."/>
            <person name="Capik S.F."/>
            <person name="DeDonder K.D."/>
            <person name="Apley M.D."/>
            <person name="Lubbers B.V."/>
            <person name="White B.J."/>
            <person name="Larson R.L."/>
        </authorList>
    </citation>
    <scope>NUCLEOTIDE SEQUENCE [LARGE SCALE GENOMIC DNA]</scope>
    <source>
        <strain evidence="1 2">USDA-ARS-USMARC-56511</strain>
    </source>
</reference>
<evidence type="ECO:0000313" key="2">
    <source>
        <dbReference type="Proteomes" id="UP000064137"/>
    </source>
</evidence>